<dbReference type="EMBL" id="JAVRRD010000007">
    <property type="protein sequence ID" value="KAK5056585.1"/>
    <property type="molecule type" value="Genomic_DNA"/>
</dbReference>
<dbReference type="GO" id="GO:0005506">
    <property type="term" value="F:iron ion binding"/>
    <property type="evidence" value="ECO:0007669"/>
    <property type="project" value="InterPro"/>
</dbReference>
<keyword evidence="1" id="KW-0349">Heme</keyword>
<dbReference type="GeneID" id="89980264"/>
<dbReference type="SUPFAM" id="SSF48264">
    <property type="entry name" value="Cytochrome P450"/>
    <property type="match status" value="1"/>
</dbReference>
<evidence type="ECO:0000313" key="3">
    <source>
        <dbReference type="Proteomes" id="UP001358417"/>
    </source>
</evidence>
<evidence type="ECO:0000313" key="2">
    <source>
        <dbReference type="EMBL" id="KAK5056585.1"/>
    </source>
</evidence>
<dbReference type="InterPro" id="IPR001128">
    <property type="entry name" value="Cyt_P450"/>
</dbReference>
<dbReference type="InterPro" id="IPR036396">
    <property type="entry name" value="Cyt_P450_sf"/>
</dbReference>
<dbReference type="Proteomes" id="UP001358417">
    <property type="component" value="Unassembled WGS sequence"/>
</dbReference>
<proteinExistence type="predicted"/>
<dbReference type="GO" id="GO:0004497">
    <property type="term" value="F:monooxygenase activity"/>
    <property type="evidence" value="ECO:0007669"/>
    <property type="project" value="InterPro"/>
</dbReference>
<dbReference type="Pfam" id="PF00067">
    <property type="entry name" value="p450"/>
    <property type="match status" value="1"/>
</dbReference>
<keyword evidence="1" id="KW-0408">Iron</keyword>
<evidence type="ECO:0000256" key="1">
    <source>
        <dbReference type="PIRSR" id="PIRSR602401-1"/>
    </source>
</evidence>
<reference evidence="2 3" key="1">
    <citation type="submission" date="2023-08" db="EMBL/GenBank/DDBJ databases">
        <title>Black Yeasts Isolated from many extreme environments.</title>
        <authorList>
            <person name="Coleine C."/>
            <person name="Stajich J.E."/>
            <person name="Selbmann L."/>
        </authorList>
    </citation>
    <scope>NUCLEOTIDE SEQUENCE [LARGE SCALE GENOMIC DNA]</scope>
    <source>
        <strain evidence="2 3">CCFEE 5792</strain>
    </source>
</reference>
<dbReference type="PANTHER" id="PTHR24305">
    <property type="entry name" value="CYTOCHROME P450"/>
    <property type="match status" value="1"/>
</dbReference>
<dbReference type="Gene3D" id="1.10.630.10">
    <property type="entry name" value="Cytochrome P450"/>
    <property type="match status" value="1"/>
</dbReference>
<comment type="cofactor">
    <cofactor evidence="1">
        <name>heme</name>
        <dbReference type="ChEBI" id="CHEBI:30413"/>
    </cofactor>
</comment>
<dbReference type="GO" id="GO:0020037">
    <property type="term" value="F:heme binding"/>
    <property type="evidence" value="ECO:0007669"/>
    <property type="project" value="InterPro"/>
</dbReference>
<dbReference type="AlphaFoldDB" id="A0AAV9NHV7"/>
<keyword evidence="1" id="KW-0479">Metal-binding</keyword>
<sequence>MYSIDDPASAATIYSTQNVFPKSKWYFTFQQPDEPNIFSTNSNKYAAEMRKKYKPAYDAFHMYESSIDNCSNALVQKLSELSESGESIDIGWWVTCFAFDVNGEITVSYSSSRSLIQQLNEIQFSKRFGHLDNGEDIGGIVAALAERLDYVSHIGIYPFLHPILWKLIMALTFITNKVDSTYVFAEQQIADHQRRELEEGKSSESPDMLDRFMKAHRADPNHFTKNDVLIGGYTSIVAGADTTKYGLSAAIHYLHEYPETLRKLRSEIDELAAEGKISDPVTFEETKTMPYLNAIIKEALRMHSPTGFPLWRIVPESGATLCGHYFPAGTTVGVNTWVAHYSSAFNPDPDVFRPERWLEGSGEDLSMMNAAYMPFGMGPRNCQGQLIALMEMAKVIPQLLRRLDFEMSSEWETFNHWLVGHKGLNGKVRLRVRD</sequence>
<keyword evidence="3" id="KW-1185">Reference proteome</keyword>
<comment type="caution">
    <text evidence="2">The sequence shown here is derived from an EMBL/GenBank/DDBJ whole genome shotgun (WGS) entry which is preliminary data.</text>
</comment>
<dbReference type="InterPro" id="IPR002401">
    <property type="entry name" value="Cyt_P450_E_grp-I"/>
</dbReference>
<feature type="binding site" description="axial binding residue" evidence="1">
    <location>
        <position position="382"/>
    </location>
    <ligand>
        <name>heme</name>
        <dbReference type="ChEBI" id="CHEBI:30413"/>
    </ligand>
    <ligandPart>
        <name>Fe</name>
        <dbReference type="ChEBI" id="CHEBI:18248"/>
    </ligandPart>
</feature>
<dbReference type="PRINTS" id="PR00463">
    <property type="entry name" value="EP450I"/>
</dbReference>
<dbReference type="InterPro" id="IPR050121">
    <property type="entry name" value="Cytochrome_P450_monoxygenase"/>
</dbReference>
<gene>
    <name evidence="2" type="ORF">LTR84_012117</name>
</gene>
<name>A0AAV9NHV7_9EURO</name>
<dbReference type="RefSeq" id="XP_064708301.1">
    <property type="nucleotide sequence ID" value="XM_064855641.1"/>
</dbReference>
<organism evidence="2 3">
    <name type="scientific">Exophiala bonariae</name>
    <dbReference type="NCBI Taxonomy" id="1690606"/>
    <lineage>
        <taxon>Eukaryota</taxon>
        <taxon>Fungi</taxon>
        <taxon>Dikarya</taxon>
        <taxon>Ascomycota</taxon>
        <taxon>Pezizomycotina</taxon>
        <taxon>Eurotiomycetes</taxon>
        <taxon>Chaetothyriomycetidae</taxon>
        <taxon>Chaetothyriales</taxon>
        <taxon>Herpotrichiellaceae</taxon>
        <taxon>Exophiala</taxon>
    </lineage>
</organism>
<dbReference type="PRINTS" id="PR00385">
    <property type="entry name" value="P450"/>
</dbReference>
<protein>
    <submittedName>
        <fullName evidence="2">Uncharacterized protein</fullName>
    </submittedName>
</protein>
<dbReference type="GO" id="GO:0016705">
    <property type="term" value="F:oxidoreductase activity, acting on paired donors, with incorporation or reduction of molecular oxygen"/>
    <property type="evidence" value="ECO:0007669"/>
    <property type="project" value="InterPro"/>
</dbReference>
<dbReference type="PANTHER" id="PTHR24305:SF190">
    <property type="entry name" value="P450, PUTATIVE (EUROFUNG)-RELATED"/>
    <property type="match status" value="1"/>
</dbReference>
<dbReference type="CDD" id="cd11060">
    <property type="entry name" value="CYP57A1-like"/>
    <property type="match status" value="1"/>
</dbReference>
<accession>A0AAV9NHV7</accession>